<gene>
    <name evidence="1" type="ORF">C8D97_1151</name>
</gene>
<keyword evidence="2" id="KW-1185">Reference proteome</keyword>
<organism evidence="1 2">
    <name type="scientific">Pleionea mediterranea</name>
    <dbReference type="NCBI Taxonomy" id="523701"/>
    <lineage>
        <taxon>Bacteria</taxon>
        <taxon>Pseudomonadati</taxon>
        <taxon>Pseudomonadota</taxon>
        <taxon>Gammaproteobacteria</taxon>
        <taxon>Oceanospirillales</taxon>
        <taxon>Pleioneaceae</taxon>
        <taxon>Pleionea</taxon>
    </lineage>
</organism>
<dbReference type="Proteomes" id="UP000245790">
    <property type="component" value="Unassembled WGS sequence"/>
</dbReference>
<comment type="caution">
    <text evidence="1">The sequence shown here is derived from an EMBL/GenBank/DDBJ whole genome shotgun (WGS) entry which is preliminary data.</text>
</comment>
<reference evidence="1 2" key="1">
    <citation type="submission" date="2018-05" db="EMBL/GenBank/DDBJ databases">
        <title>Genomic Encyclopedia of Type Strains, Phase IV (KMG-IV): sequencing the most valuable type-strain genomes for metagenomic binning, comparative biology and taxonomic classification.</title>
        <authorList>
            <person name="Goeker M."/>
        </authorList>
    </citation>
    <scope>NUCLEOTIDE SEQUENCE [LARGE SCALE GENOMIC DNA]</scope>
    <source>
        <strain evidence="1 2">DSM 25350</strain>
    </source>
</reference>
<name>A0A316F9J6_9GAMM</name>
<evidence type="ECO:0000313" key="1">
    <source>
        <dbReference type="EMBL" id="PWK44399.1"/>
    </source>
</evidence>
<protein>
    <submittedName>
        <fullName evidence="1">Uncharacterized protein</fullName>
    </submittedName>
</protein>
<sequence>KGAIPDSLKLLKTDILLRKKMPLTRLSERHYGYGDQK</sequence>
<proteinExistence type="predicted"/>
<accession>A0A316F9J6</accession>
<dbReference type="EMBL" id="QGGU01000015">
    <property type="protein sequence ID" value="PWK44399.1"/>
    <property type="molecule type" value="Genomic_DNA"/>
</dbReference>
<evidence type="ECO:0000313" key="2">
    <source>
        <dbReference type="Proteomes" id="UP000245790"/>
    </source>
</evidence>
<dbReference type="AlphaFoldDB" id="A0A316F9J6"/>
<feature type="non-terminal residue" evidence="1">
    <location>
        <position position="1"/>
    </location>
</feature>